<dbReference type="EMBL" id="JAXCGZ010007970">
    <property type="protein sequence ID" value="KAK7078169.1"/>
    <property type="molecule type" value="Genomic_DNA"/>
</dbReference>
<feature type="compositionally biased region" description="Polar residues" evidence="1">
    <location>
        <begin position="73"/>
        <end position="83"/>
    </location>
</feature>
<gene>
    <name evidence="2" type="ORF">SK128_017921</name>
</gene>
<evidence type="ECO:0000313" key="2">
    <source>
        <dbReference type="EMBL" id="KAK7078169.1"/>
    </source>
</evidence>
<evidence type="ECO:0000313" key="3">
    <source>
        <dbReference type="Proteomes" id="UP001381693"/>
    </source>
</evidence>
<reference evidence="2 3" key="1">
    <citation type="submission" date="2023-11" db="EMBL/GenBank/DDBJ databases">
        <title>Halocaridina rubra genome assembly.</title>
        <authorList>
            <person name="Smith C."/>
        </authorList>
    </citation>
    <scope>NUCLEOTIDE SEQUENCE [LARGE SCALE GENOMIC DNA]</scope>
    <source>
        <strain evidence="2">EP-1</strain>
        <tissue evidence="2">Whole</tissue>
    </source>
</reference>
<dbReference type="AlphaFoldDB" id="A0AAN8XH58"/>
<feature type="non-terminal residue" evidence="2">
    <location>
        <position position="83"/>
    </location>
</feature>
<protein>
    <submittedName>
        <fullName evidence="2">Uncharacterized protein</fullName>
    </submittedName>
</protein>
<comment type="caution">
    <text evidence="2">The sequence shown here is derived from an EMBL/GenBank/DDBJ whole genome shotgun (WGS) entry which is preliminary data.</text>
</comment>
<accession>A0AAN8XH58</accession>
<dbReference type="Proteomes" id="UP001381693">
    <property type="component" value="Unassembled WGS sequence"/>
</dbReference>
<name>A0AAN8XH58_HALRR</name>
<feature type="region of interest" description="Disordered" evidence="1">
    <location>
        <begin position="15"/>
        <end position="83"/>
    </location>
</feature>
<organism evidence="2 3">
    <name type="scientific">Halocaridina rubra</name>
    <name type="common">Hawaiian red shrimp</name>
    <dbReference type="NCBI Taxonomy" id="373956"/>
    <lineage>
        <taxon>Eukaryota</taxon>
        <taxon>Metazoa</taxon>
        <taxon>Ecdysozoa</taxon>
        <taxon>Arthropoda</taxon>
        <taxon>Crustacea</taxon>
        <taxon>Multicrustacea</taxon>
        <taxon>Malacostraca</taxon>
        <taxon>Eumalacostraca</taxon>
        <taxon>Eucarida</taxon>
        <taxon>Decapoda</taxon>
        <taxon>Pleocyemata</taxon>
        <taxon>Caridea</taxon>
        <taxon>Atyoidea</taxon>
        <taxon>Atyidae</taxon>
        <taxon>Halocaridina</taxon>
    </lineage>
</organism>
<evidence type="ECO:0000256" key="1">
    <source>
        <dbReference type="SAM" id="MobiDB-lite"/>
    </source>
</evidence>
<keyword evidence="3" id="KW-1185">Reference proteome</keyword>
<proteinExistence type="predicted"/>
<sequence length="83" mass="8630">MVYEECSVGEVVRVYPDLGSGRGGEGRGGSRRPASKVVVATPSPPTSSSPSVCFFNTTPPTPSPSPPDLLKINNMTIVSQPTP</sequence>